<dbReference type="InterPro" id="IPR006860">
    <property type="entry name" value="FecR"/>
</dbReference>
<gene>
    <name evidence="2" type="ORF">A966_04296</name>
</gene>
<comment type="caution">
    <text evidence="2">The sequence shown here is derived from an EMBL/GenBank/DDBJ whole genome shotgun (WGS) entry which is preliminary data.</text>
</comment>
<dbReference type="GeneID" id="66487311"/>
<dbReference type="PANTHER" id="PTHR38731:SF3">
    <property type="entry name" value="BLL6125 PROTEIN"/>
    <property type="match status" value="1"/>
</dbReference>
<feature type="domain" description="FecR protein" evidence="1">
    <location>
        <begin position="60"/>
        <end position="160"/>
    </location>
</feature>
<sequence length="336" mass="37821">MLNRIFLLAILFAFSLGNILLSQDISFKVTGISGIAFIEKTDINKSLRAFRGSEVHSEYRLRTSADTQVELTLNRRGDKIGSIVVPQNSIILVNKPISKDDNRVSLSLLEGYIKVDINKNAGALVEVHTATTTSVVRGTSFEVAFAEDGSTIVVLDEGVVDVVTDNDKEVLNPKNAYINTIDDKSKVVSQSSDSDPIVFLNRGEEASREDYMYTIENLMSAMEDIPYKNNDDNDNFSSLVNNNVEESENKINDIEMRHYRMIAANEGYYNTIVKLINLYPDKKNEMVQYARKSLALYAANQRAINKMSSAIIRTREKFDRIKKKFNDRMISTSVAK</sequence>
<accession>A0A2U4F2L2</accession>
<dbReference type="EMBL" id="ALNZ01000018">
    <property type="protein sequence ID" value="EKV57579.1"/>
    <property type="molecule type" value="Genomic_DNA"/>
</dbReference>
<dbReference type="Pfam" id="PF04773">
    <property type="entry name" value="FecR"/>
    <property type="match status" value="1"/>
</dbReference>
<name>A0A2U4F2L2_9SPIR</name>
<organism evidence="2 3">
    <name type="scientific">Brachyspira hampsonii 30446</name>
    <dbReference type="NCBI Taxonomy" id="1289135"/>
    <lineage>
        <taxon>Bacteria</taxon>
        <taxon>Pseudomonadati</taxon>
        <taxon>Spirochaetota</taxon>
        <taxon>Spirochaetia</taxon>
        <taxon>Brachyspirales</taxon>
        <taxon>Brachyspiraceae</taxon>
        <taxon>Brachyspira</taxon>
    </lineage>
</organism>
<evidence type="ECO:0000313" key="2">
    <source>
        <dbReference type="EMBL" id="EKV57579.1"/>
    </source>
</evidence>
<dbReference type="PANTHER" id="PTHR38731">
    <property type="entry name" value="LIPL45-RELATED LIPOPROTEIN-RELATED"/>
    <property type="match status" value="1"/>
</dbReference>
<protein>
    <recommendedName>
        <fullName evidence="1">FecR protein domain-containing protein</fullName>
    </recommendedName>
</protein>
<dbReference type="RefSeq" id="WP_008722748.1">
    <property type="nucleotide sequence ID" value="NZ_JH994110.1"/>
</dbReference>
<evidence type="ECO:0000259" key="1">
    <source>
        <dbReference type="Pfam" id="PF04773"/>
    </source>
</evidence>
<dbReference type="Gene3D" id="2.60.120.1440">
    <property type="match status" value="1"/>
</dbReference>
<dbReference type="OrthoDB" id="306965at2"/>
<dbReference type="Proteomes" id="UP000011663">
    <property type="component" value="Unassembled WGS sequence"/>
</dbReference>
<evidence type="ECO:0000313" key="3">
    <source>
        <dbReference type="Proteomes" id="UP000011663"/>
    </source>
</evidence>
<dbReference type="STRING" id="1289135.A966_04296"/>
<dbReference type="AlphaFoldDB" id="A0A2U4F2L2"/>
<reference evidence="2 3" key="1">
    <citation type="submission" date="2012-07" db="EMBL/GenBank/DDBJ databases">
        <title>Genome sequence of Brachyspira sp. 30446, isolated from a pig with mucohaemorrhagic colitis.</title>
        <authorList>
            <person name="Rubin J.E."/>
            <person name="Fernando C."/>
            <person name="Harding J.C.S."/>
            <person name="Hill J.E."/>
        </authorList>
    </citation>
    <scope>NUCLEOTIDE SEQUENCE [LARGE SCALE GENOMIC DNA]</scope>
    <source>
        <strain evidence="2 3">30446</strain>
    </source>
</reference>
<proteinExistence type="predicted"/>